<evidence type="ECO:0000256" key="6">
    <source>
        <dbReference type="RuleBase" id="RU003631"/>
    </source>
</evidence>
<name>A0A1C4GS66_9GAMM</name>
<dbReference type="HAMAP" id="MF_00291_B">
    <property type="entry name" value="Ribosomal_uS2_B"/>
    <property type="match status" value="1"/>
</dbReference>
<dbReference type="Proteomes" id="UP000243661">
    <property type="component" value="Unassembled WGS sequence"/>
</dbReference>
<keyword evidence="3 5" id="KW-0687">Ribonucleoprotein</keyword>
<dbReference type="CDD" id="cd01425">
    <property type="entry name" value="RPS2"/>
    <property type="match status" value="1"/>
</dbReference>
<dbReference type="OrthoDB" id="9808036at2"/>
<dbReference type="InterPro" id="IPR023591">
    <property type="entry name" value="Ribosomal_uS2_flav_dom_sf"/>
</dbReference>
<dbReference type="Gene3D" id="1.10.287.610">
    <property type="entry name" value="Helix hairpin bin"/>
    <property type="match status" value="1"/>
</dbReference>
<dbReference type="Gene3D" id="3.40.50.10490">
    <property type="entry name" value="Glucose-6-phosphate isomerase like protein, domain 1"/>
    <property type="match status" value="1"/>
</dbReference>
<dbReference type="PANTHER" id="PTHR12534">
    <property type="entry name" value="30S RIBOSOMAL PROTEIN S2 PROKARYOTIC AND ORGANELLAR"/>
    <property type="match status" value="1"/>
</dbReference>
<sequence length="255" mass="28250">MADYNVSMRDLLQAGAHFGHQTRFWNPKMREYIFGARNKIHIINLEHTVPALNDALNFVNNLASKKNKVLFVGTKRAASNIIREQAQRAGQPYVDHRWLGGMLTNWKTLRQSINRLKDLQTQSQDGTFLKLTKREALERTREMEKLERALGGVKNMGGLPDALFVIDVDHESIAIKEAKNLGIPVIGIVDTNSNPDNVDYVIPGNDDAIRAVTLYASAMADAILAGKEYAQSQANAQAKGEEAAKEVAAKEAPEA</sequence>
<dbReference type="EMBL" id="JBJXCW010000008">
    <property type="protein sequence ID" value="MFN0297673.1"/>
    <property type="molecule type" value="Genomic_DNA"/>
</dbReference>
<dbReference type="GO" id="GO:0006412">
    <property type="term" value="P:translation"/>
    <property type="evidence" value="ECO:0007669"/>
    <property type="project" value="UniProtKB-UniRule"/>
</dbReference>
<dbReference type="InterPro" id="IPR005706">
    <property type="entry name" value="Ribosomal_uS2_bac/mit/plastid"/>
</dbReference>
<keyword evidence="10" id="KW-1185">Reference proteome</keyword>
<dbReference type="FunFam" id="1.10.287.610:FF:000001">
    <property type="entry name" value="30S ribosomal protein S2"/>
    <property type="match status" value="1"/>
</dbReference>
<dbReference type="AlphaFoldDB" id="A0A1C4GS66"/>
<accession>A0A1C4GS66</accession>
<comment type="similarity">
    <text evidence="1 5 6">Belongs to the universal ribosomal protein uS2 family.</text>
</comment>
<evidence type="ECO:0000313" key="9">
    <source>
        <dbReference type="Proteomes" id="UP000243661"/>
    </source>
</evidence>
<dbReference type="InterPro" id="IPR001865">
    <property type="entry name" value="Ribosomal_uS2"/>
</dbReference>
<dbReference type="GO" id="GO:0022627">
    <property type="term" value="C:cytosolic small ribosomal subunit"/>
    <property type="evidence" value="ECO:0007669"/>
    <property type="project" value="TreeGrafter"/>
</dbReference>
<reference evidence="8 9" key="1">
    <citation type="submission" date="2016-08" db="EMBL/GenBank/DDBJ databases">
        <authorList>
            <person name="Seilhamer J.J."/>
        </authorList>
    </citation>
    <scope>NUCLEOTIDE SEQUENCE [LARGE SCALE GENOMIC DNA]</scope>
    <source>
        <strain evidence="8 9">ANC 4874</strain>
    </source>
</reference>
<evidence type="ECO:0000313" key="7">
    <source>
        <dbReference type="EMBL" id="MFN0297673.1"/>
    </source>
</evidence>
<evidence type="ECO:0000313" key="10">
    <source>
        <dbReference type="Proteomes" id="UP001632339"/>
    </source>
</evidence>
<dbReference type="NCBIfam" id="TIGR01011">
    <property type="entry name" value="rpsB_bact"/>
    <property type="match status" value="1"/>
</dbReference>
<reference evidence="7 10" key="2">
    <citation type="submission" date="2024-12" db="EMBL/GenBank/DDBJ databases">
        <title>C001-4G Acinetobacter sp. assembled genome.</title>
        <authorList>
            <person name="D'Arcy K."/>
            <person name="Kingdon A.D.H."/>
            <person name="Breen A."/>
            <person name="Mckeown C."/>
            <person name="Allman E."/>
            <person name="Sharma P."/>
            <person name="Mcleman A."/>
            <person name="Roberts A.P."/>
        </authorList>
    </citation>
    <scope>NUCLEOTIDE SEQUENCE [LARGE SCALE GENOMIC DNA]</scope>
    <source>
        <strain evidence="7 10">C1-4G</strain>
    </source>
</reference>
<dbReference type="SUPFAM" id="SSF52313">
    <property type="entry name" value="Ribosomal protein S2"/>
    <property type="match status" value="1"/>
</dbReference>
<gene>
    <name evidence="5 7" type="primary">rpsB</name>
    <name evidence="7" type="ORF">ACKVE0_09090</name>
    <name evidence="8" type="ORF">GA0116959_102156</name>
</gene>
<dbReference type="RefSeq" id="WP_092717853.1">
    <property type="nucleotide sequence ID" value="NZ_FMBK01000002.1"/>
</dbReference>
<organism evidence="8 9">
    <name type="scientific">Acinetobacter albensis</name>
    <dbReference type="NCBI Taxonomy" id="1673609"/>
    <lineage>
        <taxon>Bacteria</taxon>
        <taxon>Pseudomonadati</taxon>
        <taxon>Pseudomonadota</taxon>
        <taxon>Gammaproteobacteria</taxon>
        <taxon>Moraxellales</taxon>
        <taxon>Moraxellaceae</taxon>
        <taxon>Acinetobacter</taxon>
    </lineage>
</organism>
<dbReference type="PRINTS" id="PR00395">
    <property type="entry name" value="RIBOSOMALS2"/>
</dbReference>
<dbReference type="PROSITE" id="PS00962">
    <property type="entry name" value="RIBOSOMAL_S2_1"/>
    <property type="match status" value="1"/>
</dbReference>
<evidence type="ECO:0000256" key="1">
    <source>
        <dbReference type="ARBA" id="ARBA00006242"/>
    </source>
</evidence>
<protein>
    <recommendedName>
        <fullName evidence="4 5">Small ribosomal subunit protein uS2</fullName>
    </recommendedName>
</protein>
<dbReference type="GO" id="GO:0003735">
    <property type="term" value="F:structural constituent of ribosome"/>
    <property type="evidence" value="ECO:0007669"/>
    <property type="project" value="InterPro"/>
</dbReference>
<evidence type="ECO:0000256" key="3">
    <source>
        <dbReference type="ARBA" id="ARBA00023274"/>
    </source>
</evidence>
<keyword evidence="2 5" id="KW-0689">Ribosomal protein</keyword>
<proteinExistence type="inferred from homology"/>
<dbReference type="InterPro" id="IPR018130">
    <property type="entry name" value="Ribosomal_uS2_CS"/>
</dbReference>
<evidence type="ECO:0000256" key="4">
    <source>
        <dbReference type="ARBA" id="ARBA00035256"/>
    </source>
</evidence>
<evidence type="ECO:0000256" key="5">
    <source>
        <dbReference type="HAMAP-Rule" id="MF_00291"/>
    </source>
</evidence>
<dbReference type="EMBL" id="FMBK01000002">
    <property type="protein sequence ID" value="SCC71057.1"/>
    <property type="molecule type" value="Genomic_DNA"/>
</dbReference>
<dbReference type="Proteomes" id="UP001632339">
    <property type="component" value="Unassembled WGS sequence"/>
</dbReference>
<evidence type="ECO:0000256" key="2">
    <source>
        <dbReference type="ARBA" id="ARBA00022980"/>
    </source>
</evidence>
<evidence type="ECO:0000313" key="8">
    <source>
        <dbReference type="EMBL" id="SCC71057.1"/>
    </source>
</evidence>
<dbReference type="PANTHER" id="PTHR12534:SF0">
    <property type="entry name" value="SMALL RIBOSOMAL SUBUNIT PROTEIN US2M"/>
    <property type="match status" value="1"/>
</dbReference>
<dbReference type="Pfam" id="PF00318">
    <property type="entry name" value="Ribosomal_S2"/>
    <property type="match status" value="1"/>
</dbReference>
<dbReference type="PROSITE" id="PS00963">
    <property type="entry name" value="RIBOSOMAL_S2_2"/>
    <property type="match status" value="1"/>
</dbReference>